<dbReference type="GO" id="GO:0140098">
    <property type="term" value="F:catalytic activity, acting on RNA"/>
    <property type="evidence" value="ECO:0007669"/>
    <property type="project" value="UniProtKB-ARBA"/>
</dbReference>
<accession>A0A506USF4</accession>
<dbReference type="SUPFAM" id="SSF55120">
    <property type="entry name" value="Pseudouridine synthase"/>
    <property type="match status" value="1"/>
</dbReference>
<dbReference type="InterPro" id="IPR020103">
    <property type="entry name" value="PsdUridine_synth_cat_dom_sf"/>
</dbReference>
<dbReference type="RefSeq" id="WP_165600380.1">
    <property type="nucleotide sequence ID" value="NZ_SORZ01000001.1"/>
</dbReference>
<name>A0A506USF4_9PROT</name>
<dbReference type="InterPro" id="IPR006224">
    <property type="entry name" value="PsdUridine_synth_RluA-like_CS"/>
</dbReference>
<evidence type="ECO:0000259" key="2">
    <source>
        <dbReference type="Pfam" id="PF00849"/>
    </source>
</evidence>
<comment type="caution">
    <text evidence="3">The sequence shown here is derived from an EMBL/GenBank/DDBJ whole genome shotgun (WGS) entry which is preliminary data.</text>
</comment>
<comment type="similarity">
    <text evidence="1">Belongs to the pseudouridine synthase RluA family.</text>
</comment>
<proteinExistence type="inferred from homology"/>
<evidence type="ECO:0000313" key="4">
    <source>
        <dbReference type="Proteomes" id="UP000315037"/>
    </source>
</evidence>
<dbReference type="GO" id="GO:0003723">
    <property type="term" value="F:RNA binding"/>
    <property type="evidence" value="ECO:0007669"/>
    <property type="project" value="InterPro"/>
</dbReference>
<dbReference type="InterPro" id="IPR050188">
    <property type="entry name" value="RluA_PseudoU_synthase"/>
</dbReference>
<evidence type="ECO:0000256" key="1">
    <source>
        <dbReference type="ARBA" id="ARBA00010876"/>
    </source>
</evidence>
<dbReference type="PANTHER" id="PTHR21600">
    <property type="entry name" value="MITOCHONDRIAL RNA PSEUDOURIDINE SYNTHASE"/>
    <property type="match status" value="1"/>
</dbReference>
<dbReference type="GO" id="GO:0009982">
    <property type="term" value="F:pseudouridine synthase activity"/>
    <property type="evidence" value="ECO:0007669"/>
    <property type="project" value="InterPro"/>
</dbReference>
<organism evidence="3 4">
    <name type="scientific">Oecophyllibacter saccharovorans</name>
    <dbReference type="NCBI Taxonomy" id="2558360"/>
    <lineage>
        <taxon>Bacteria</taxon>
        <taxon>Pseudomonadati</taxon>
        <taxon>Pseudomonadota</taxon>
        <taxon>Alphaproteobacteria</taxon>
        <taxon>Acetobacterales</taxon>
        <taxon>Acetobacteraceae</taxon>
        <taxon>Oecophyllibacter</taxon>
    </lineage>
</organism>
<sequence>MSLPPLFRPGAALPILWENDRCAIINKPSGLPVHPGPRTTDTVESRFLPQKRGGPWLVHRLDADTAGCLLIARRKTALTQLQEAFAGRQVRKVYWAIVQGRPVQAEGLIDNFLHKESLGQGKGWKMADVPASGMTGTDKGSGALPARTRWKLVAHNPEKDISLLELELLTGRTHQARVHCATLGTPILGDPVYGTVPHPGLSHVPMQLLARQLQVKGPESEKPLEAVAPPEADMARLIATMAPA</sequence>
<dbReference type="Proteomes" id="UP000315037">
    <property type="component" value="Unassembled WGS sequence"/>
</dbReference>
<reference evidence="3 4" key="1">
    <citation type="submission" date="2019-03" db="EMBL/GenBank/DDBJ databases">
        <title>The complete genome sequence of Neokomagataea sp. Jb2 NBRC113641.</title>
        <authorList>
            <person name="Chua K.-O."/>
            <person name="Chan K.-G."/>
            <person name="See-Too W.-S."/>
        </authorList>
    </citation>
    <scope>NUCLEOTIDE SEQUENCE [LARGE SCALE GENOMIC DNA]</scope>
    <source>
        <strain evidence="3 4">Jb2</strain>
    </source>
</reference>
<dbReference type="Pfam" id="PF00849">
    <property type="entry name" value="PseudoU_synth_2"/>
    <property type="match status" value="1"/>
</dbReference>
<evidence type="ECO:0000313" key="3">
    <source>
        <dbReference type="EMBL" id="TPW36023.1"/>
    </source>
</evidence>
<dbReference type="PANTHER" id="PTHR21600:SF87">
    <property type="entry name" value="RNA PSEUDOURIDYLATE SYNTHASE DOMAIN-CONTAINING PROTEIN 1"/>
    <property type="match status" value="1"/>
</dbReference>
<dbReference type="InterPro" id="IPR006145">
    <property type="entry name" value="PsdUridine_synth_RsuA/RluA"/>
</dbReference>
<feature type="domain" description="Pseudouridine synthase RsuA/RluA-like" evidence="2">
    <location>
        <begin position="23"/>
        <end position="181"/>
    </location>
</feature>
<dbReference type="GO" id="GO:0000455">
    <property type="term" value="P:enzyme-directed rRNA pseudouridine synthesis"/>
    <property type="evidence" value="ECO:0007669"/>
    <property type="project" value="TreeGrafter"/>
</dbReference>
<dbReference type="EMBL" id="SORZ01000001">
    <property type="protein sequence ID" value="TPW36023.1"/>
    <property type="molecule type" value="Genomic_DNA"/>
</dbReference>
<keyword evidence="4" id="KW-1185">Reference proteome</keyword>
<dbReference type="CDD" id="cd02869">
    <property type="entry name" value="PseudoU_synth_RluA_like"/>
    <property type="match status" value="1"/>
</dbReference>
<protein>
    <submittedName>
        <fullName evidence="3">RluA family pseudouridine synthase</fullName>
    </submittedName>
</protein>
<dbReference type="Gene3D" id="3.30.2350.10">
    <property type="entry name" value="Pseudouridine synthase"/>
    <property type="match status" value="1"/>
</dbReference>
<gene>
    <name evidence="3" type="ORF">E3202_03740</name>
</gene>
<dbReference type="PROSITE" id="PS01129">
    <property type="entry name" value="PSI_RLU"/>
    <property type="match status" value="1"/>
</dbReference>
<dbReference type="AlphaFoldDB" id="A0A506USF4"/>